<dbReference type="SUPFAM" id="SSF51735">
    <property type="entry name" value="NAD(P)-binding Rossmann-fold domains"/>
    <property type="match status" value="1"/>
</dbReference>
<protein>
    <submittedName>
        <fullName evidence="3">NAD(P)-dependent dehydrogenase, short-chain alcohol dehydrogenase family</fullName>
    </submittedName>
</protein>
<dbReference type="STRING" id="1884432.SAMN05518683_13320"/>
<evidence type="ECO:0000256" key="2">
    <source>
        <dbReference type="ARBA" id="ARBA00023002"/>
    </source>
</evidence>
<reference evidence="4" key="1">
    <citation type="submission" date="2016-10" db="EMBL/GenBank/DDBJ databases">
        <authorList>
            <person name="Varghese N."/>
            <person name="Submissions S."/>
        </authorList>
    </citation>
    <scope>NUCLEOTIDE SEQUENCE [LARGE SCALE GENOMIC DNA]</scope>
    <source>
        <strain evidence="4">S7</strain>
    </source>
</reference>
<dbReference type="FunFam" id="3.40.50.720:FF:000084">
    <property type="entry name" value="Short-chain dehydrogenase reductase"/>
    <property type="match status" value="1"/>
</dbReference>
<dbReference type="CDD" id="cd05233">
    <property type="entry name" value="SDR_c"/>
    <property type="match status" value="1"/>
</dbReference>
<dbReference type="PRINTS" id="PR00081">
    <property type="entry name" value="GDHRDH"/>
</dbReference>
<gene>
    <name evidence="3" type="ORF">SAMN05518683_13320</name>
</gene>
<keyword evidence="2" id="KW-0560">Oxidoreductase</keyword>
<evidence type="ECO:0000256" key="1">
    <source>
        <dbReference type="ARBA" id="ARBA00006484"/>
    </source>
</evidence>
<dbReference type="InterPro" id="IPR036291">
    <property type="entry name" value="NAD(P)-bd_dom_sf"/>
</dbReference>
<organism evidence="3 4">
    <name type="scientific">Salibacterium halotolerans</name>
    <dbReference type="NCBI Taxonomy" id="1884432"/>
    <lineage>
        <taxon>Bacteria</taxon>
        <taxon>Bacillati</taxon>
        <taxon>Bacillota</taxon>
        <taxon>Bacilli</taxon>
        <taxon>Bacillales</taxon>
        <taxon>Bacillaceae</taxon>
    </lineage>
</organism>
<dbReference type="GO" id="GO:0016491">
    <property type="term" value="F:oxidoreductase activity"/>
    <property type="evidence" value="ECO:0007669"/>
    <property type="project" value="UniProtKB-KW"/>
</dbReference>
<proteinExistence type="inferred from homology"/>
<dbReference type="OrthoDB" id="306388at2"/>
<dbReference type="AlphaFoldDB" id="A0A1I5XYY1"/>
<dbReference type="Gene3D" id="3.40.50.720">
    <property type="entry name" value="NAD(P)-binding Rossmann-like Domain"/>
    <property type="match status" value="1"/>
</dbReference>
<evidence type="ECO:0000313" key="3">
    <source>
        <dbReference type="EMBL" id="SFQ37145.1"/>
    </source>
</evidence>
<comment type="similarity">
    <text evidence="1">Belongs to the short-chain dehydrogenases/reductases (SDR) family.</text>
</comment>
<dbReference type="PRINTS" id="PR00080">
    <property type="entry name" value="SDRFAMILY"/>
</dbReference>
<name>A0A1I5XYY1_9BACI</name>
<dbReference type="EMBL" id="FOXD01000033">
    <property type="protein sequence ID" value="SFQ37145.1"/>
    <property type="molecule type" value="Genomic_DNA"/>
</dbReference>
<dbReference type="PANTHER" id="PTHR24321:SF8">
    <property type="entry name" value="ESTRADIOL 17-BETA-DEHYDROGENASE 8-RELATED"/>
    <property type="match status" value="1"/>
</dbReference>
<dbReference type="Proteomes" id="UP000198892">
    <property type="component" value="Unassembled WGS sequence"/>
</dbReference>
<accession>A0A1I5XYY1</accession>
<sequence>MARLHNMKALITGGNGGIGKTTAETFLREGADVALVGTNEETLQQTKDELKELGNVLTISADVSNENNVARYVQKVINSFGRIDIFFNNAGIEGKVAPITEQSVEDFDKVMGVNVRGMFLGLKHIMPHMTNQGGGSIVNMSSSAVMTTASSVSPYISSKYGIVGLTKTAALEGATNNIRVNSIHPSPTNTRMMRSLENGMNPGNAEAVKEGLTEAIPLNCYAETQDVANLVLFLASNESKFITASEYYIDGGMSAT</sequence>
<evidence type="ECO:0000313" key="4">
    <source>
        <dbReference type="Proteomes" id="UP000198892"/>
    </source>
</evidence>
<dbReference type="NCBIfam" id="NF005559">
    <property type="entry name" value="PRK07231.1"/>
    <property type="match status" value="1"/>
</dbReference>
<dbReference type="Pfam" id="PF13561">
    <property type="entry name" value="adh_short_C2"/>
    <property type="match status" value="1"/>
</dbReference>
<keyword evidence="4" id="KW-1185">Reference proteome</keyword>
<dbReference type="GO" id="GO:0008206">
    <property type="term" value="P:bile acid metabolic process"/>
    <property type="evidence" value="ECO:0007669"/>
    <property type="project" value="UniProtKB-ARBA"/>
</dbReference>
<dbReference type="InterPro" id="IPR002347">
    <property type="entry name" value="SDR_fam"/>
</dbReference>
<dbReference type="PANTHER" id="PTHR24321">
    <property type="entry name" value="DEHYDROGENASES, SHORT CHAIN"/>
    <property type="match status" value="1"/>
</dbReference>